<dbReference type="PANTHER" id="PTHR11941">
    <property type="entry name" value="ENOYL-COA HYDRATASE-RELATED"/>
    <property type="match status" value="1"/>
</dbReference>
<dbReference type="PANTHER" id="PTHR11941:SF54">
    <property type="entry name" value="ENOYL-COA HYDRATASE, MITOCHONDRIAL"/>
    <property type="match status" value="1"/>
</dbReference>
<name>A0A381W7F7_9ZZZZ</name>
<evidence type="ECO:0000313" key="2">
    <source>
        <dbReference type="EMBL" id="SVA47843.1"/>
    </source>
</evidence>
<dbReference type="Pfam" id="PF00378">
    <property type="entry name" value="ECH_1"/>
    <property type="match status" value="1"/>
</dbReference>
<proteinExistence type="predicted"/>
<dbReference type="GO" id="GO:0016829">
    <property type="term" value="F:lyase activity"/>
    <property type="evidence" value="ECO:0007669"/>
    <property type="project" value="UniProtKB-KW"/>
</dbReference>
<evidence type="ECO:0008006" key="3">
    <source>
        <dbReference type="Google" id="ProtNLM"/>
    </source>
</evidence>
<accession>A0A381W7F7</accession>
<dbReference type="AlphaFoldDB" id="A0A381W7F7"/>
<dbReference type="GO" id="GO:0006635">
    <property type="term" value="P:fatty acid beta-oxidation"/>
    <property type="evidence" value="ECO:0007669"/>
    <property type="project" value="TreeGrafter"/>
</dbReference>
<sequence length="266" mass="28967">METNSESDKILAHVDGAIGWLTVNQPEKRNAVSLAMAARATEVIEQFSKDDGVRVIILTGSGDAAFVSGADISEFEEKRNDAKAAAEYHLKSSQMYRAVKETEKPTIAMIRGYCMGGGVALAASCDLRFCSDDAVFAIPAARLGLGYRRYMVELVLNLLGPAYTKEMLFTGNCFTGAEAAQMGLVNRVLEKSKLDSFVTQIAATITTNAPLSVHASKVVVEELLKDSEEQDLERCERLVQGCAASEDYAEGRRAFMKKTKPVFMGR</sequence>
<dbReference type="InterPro" id="IPR001753">
    <property type="entry name" value="Enoyl-CoA_hydra/iso"/>
</dbReference>
<dbReference type="InterPro" id="IPR029045">
    <property type="entry name" value="ClpP/crotonase-like_dom_sf"/>
</dbReference>
<keyword evidence="1" id="KW-0456">Lyase</keyword>
<organism evidence="2">
    <name type="scientific">marine metagenome</name>
    <dbReference type="NCBI Taxonomy" id="408172"/>
    <lineage>
        <taxon>unclassified sequences</taxon>
        <taxon>metagenomes</taxon>
        <taxon>ecological metagenomes</taxon>
    </lineage>
</organism>
<dbReference type="NCBIfam" id="NF004781">
    <property type="entry name" value="PRK06127.1"/>
    <property type="match status" value="1"/>
</dbReference>
<dbReference type="CDD" id="cd06558">
    <property type="entry name" value="crotonase-like"/>
    <property type="match status" value="1"/>
</dbReference>
<reference evidence="2" key="1">
    <citation type="submission" date="2018-05" db="EMBL/GenBank/DDBJ databases">
        <authorList>
            <person name="Lanie J.A."/>
            <person name="Ng W.-L."/>
            <person name="Kazmierczak K.M."/>
            <person name="Andrzejewski T.M."/>
            <person name="Davidsen T.M."/>
            <person name="Wayne K.J."/>
            <person name="Tettelin H."/>
            <person name="Glass J.I."/>
            <person name="Rusch D."/>
            <person name="Podicherti R."/>
            <person name="Tsui H.-C.T."/>
            <person name="Winkler M.E."/>
        </authorList>
    </citation>
    <scope>NUCLEOTIDE SEQUENCE</scope>
</reference>
<evidence type="ECO:0000256" key="1">
    <source>
        <dbReference type="ARBA" id="ARBA00023239"/>
    </source>
</evidence>
<gene>
    <name evidence="2" type="ORF">METZ01_LOCUS100697</name>
</gene>
<dbReference type="InterPro" id="IPR014748">
    <property type="entry name" value="Enoyl-CoA_hydra_C"/>
</dbReference>
<dbReference type="Gene3D" id="3.90.226.10">
    <property type="entry name" value="2-enoyl-CoA Hydratase, Chain A, domain 1"/>
    <property type="match status" value="1"/>
</dbReference>
<protein>
    <recommendedName>
        <fullName evidence="3">Enoyl-CoA hydratase</fullName>
    </recommendedName>
</protein>
<dbReference type="Gene3D" id="1.10.12.10">
    <property type="entry name" value="Lyase 2-enoyl-coa Hydratase, Chain A, domain 2"/>
    <property type="match status" value="1"/>
</dbReference>
<dbReference type="EMBL" id="UINC01010783">
    <property type="protein sequence ID" value="SVA47843.1"/>
    <property type="molecule type" value="Genomic_DNA"/>
</dbReference>
<dbReference type="SUPFAM" id="SSF52096">
    <property type="entry name" value="ClpP/crotonase"/>
    <property type="match status" value="1"/>
</dbReference>